<evidence type="ECO:0000256" key="1">
    <source>
        <dbReference type="SAM" id="Coils"/>
    </source>
</evidence>
<organism evidence="2 3">
    <name type="scientific">Smittium mucronatum</name>
    <dbReference type="NCBI Taxonomy" id="133383"/>
    <lineage>
        <taxon>Eukaryota</taxon>
        <taxon>Fungi</taxon>
        <taxon>Fungi incertae sedis</taxon>
        <taxon>Zoopagomycota</taxon>
        <taxon>Kickxellomycotina</taxon>
        <taxon>Harpellomycetes</taxon>
        <taxon>Harpellales</taxon>
        <taxon>Legeriomycetaceae</taxon>
        <taxon>Smittium</taxon>
    </lineage>
</organism>
<keyword evidence="1" id="KW-0175">Coiled coil</keyword>
<protein>
    <submittedName>
        <fullName evidence="2">Uncharacterized protein</fullName>
    </submittedName>
</protein>
<comment type="caution">
    <text evidence="2">The sequence shown here is derived from an EMBL/GenBank/DDBJ whole genome shotgun (WGS) entry which is preliminary data.</text>
</comment>
<accession>A0A1R0GL28</accession>
<evidence type="ECO:0000313" key="2">
    <source>
        <dbReference type="EMBL" id="OLY77591.1"/>
    </source>
</evidence>
<reference evidence="2 3" key="1">
    <citation type="journal article" date="2016" name="Mol. Biol. Evol.">
        <title>Genome-Wide Survey of Gut Fungi (Harpellales) Reveals the First Horizontally Transferred Ubiquitin Gene from a Mosquito Host.</title>
        <authorList>
            <person name="Wang Y."/>
            <person name="White M.M."/>
            <person name="Kvist S."/>
            <person name="Moncalvo J.M."/>
        </authorList>
    </citation>
    <scope>NUCLEOTIDE SEQUENCE [LARGE SCALE GENOMIC DNA]</scope>
    <source>
        <strain evidence="2 3">ALG-7-W6</strain>
    </source>
</reference>
<dbReference type="Proteomes" id="UP000187455">
    <property type="component" value="Unassembled WGS sequence"/>
</dbReference>
<sequence>MEDETKLDAQKILKWATDELGYRPNGGLINSENLELNLESVQRLMEGELKRALILSSMHLKSQRLEYLSELEENNKKIHNRIYSANKDNHEIQEKIINLEKEIKKRKEKAKIERVKLSLFNKKSFKTEEEIKELDSLPIIFRDSFPG</sequence>
<feature type="coiled-coil region" evidence="1">
    <location>
        <begin position="31"/>
        <end position="109"/>
    </location>
</feature>
<gene>
    <name evidence="2" type="ORF">AYI68_g8371</name>
</gene>
<keyword evidence="3" id="KW-1185">Reference proteome</keyword>
<dbReference type="EMBL" id="LSSL01007782">
    <property type="protein sequence ID" value="OLY77591.1"/>
    <property type="molecule type" value="Genomic_DNA"/>
</dbReference>
<proteinExistence type="predicted"/>
<evidence type="ECO:0000313" key="3">
    <source>
        <dbReference type="Proteomes" id="UP000187455"/>
    </source>
</evidence>
<dbReference type="AlphaFoldDB" id="A0A1R0GL28"/>
<name>A0A1R0GL28_9FUNG</name>